<proteinExistence type="predicted"/>
<name>F7XUR6_MIDMI</name>
<protein>
    <submittedName>
        <fullName evidence="1">Uncharacterized protein</fullName>
    </submittedName>
</protein>
<reference evidence="1 2" key="1">
    <citation type="journal article" date="2011" name="Mol. Biol. Evol.">
        <title>Phylogenomic evidence for the presence of a flagellum and cbb3 oxidase in the free-living mitochondrial ancestor.</title>
        <authorList>
            <person name="Sassera D."/>
            <person name="Lo N."/>
            <person name="Epis S."/>
            <person name="D'Auria G."/>
            <person name="Montagna M."/>
            <person name="Comandatore F."/>
            <person name="Horner D."/>
            <person name="Pereto J."/>
            <person name="Luciano A.M."/>
            <person name="Franciosi F."/>
            <person name="Ferri E."/>
            <person name="Crotti E."/>
            <person name="Bazzocchi C."/>
            <person name="Daffonchio D."/>
            <person name="Sacchi L."/>
            <person name="Moya A."/>
            <person name="Latorre A."/>
            <person name="Bandi C."/>
        </authorList>
    </citation>
    <scope>NUCLEOTIDE SEQUENCE [LARGE SCALE GENOMIC DNA]</scope>
    <source>
        <strain evidence="1 2">IricVA</strain>
    </source>
</reference>
<dbReference type="EMBL" id="CP002130">
    <property type="protein sequence ID" value="AEI88415.1"/>
    <property type="molecule type" value="Genomic_DNA"/>
</dbReference>
<evidence type="ECO:0000313" key="1">
    <source>
        <dbReference type="EMBL" id="AEI88415.1"/>
    </source>
</evidence>
<keyword evidence="2" id="KW-1185">Reference proteome</keyword>
<dbReference type="KEGG" id="mmn:midi_00091"/>
<sequence>MIPFLCMPFFWLVTAQIYGKNIKQFRGCMSVSDMQKLKAEHLLCRKIRQFMKELRK</sequence>
<organism evidence="1 2">
    <name type="scientific">Midichloria mitochondrii (strain IricVA)</name>
    <dbReference type="NCBI Taxonomy" id="696127"/>
    <lineage>
        <taxon>Bacteria</taxon>
        <taxon>Pseudomonadati</taxon>
        <taxon>Pseudomonadota</taxon>
        <taxon>Alphaproteobacteria</taxon>
        <taxon>Rickettsiales</taxon>
        <taxon>Candidatus Midichloriaceae</taxon>
        <taxon>Candidatus Midichloria</taxon>
    </lineage>
</organism>
<dbReference type="AlphaFoldDB" id="F7XUR6"/>
<accession>F7XUR6</accession>
<dbReference type="Proteomes" id="UP000006639">
    <property type="component" value="Chromosome"/>
</dbReference>
<dbReference type="HOGENOM" id="CLU_3009307_0_0_5"/>
<gene>
    <name evidence="1" type="ordered locus">midi_00091</name>
</gene>
<evidence type="ECO:0000313" key="2">
    <source>
        <dbReference type="Proteomes" id="UP000006639"/>
    </source>
</evidence>